<feature type="region of interest" description="Disordered" evidence="1">
    <location>
        <begin position="235"/>
        <end position="265"/>
    </location>
</feature>
<gene>
    <name evidence="3" type="ORF">ElP_52490</name>
</gene>
<dbReference type="AlphaFoldDB" id="A0A518H8Z4"/>
<evidence type="ECO:0000256" key="1">
    <source>
        <dbReference type="SAM" id="MobiDB-lite"/>
    </source>
</evidence>
<dbReference type="NCBIfam" id="NF033545">
    <property type="entry name" value="transpos_IS630"/>
    <property type="match status" value="1"/>
</dbReference>
<sequence length="265" mass="29168">MDLKRRGWSQRDIAEALDVSEVSVSRGLADARACGPESLRARPAPGPSPRPSSERKQLVPELLWHGPESYGSRGQVWTRARVAKVIEWEFGVRYHKGHVGRLLEDLGWAPQRPIRRAIRRDEDAIRRWREETWPEPRRRARREHRALVFEDESGFYLLPGVVKTYAPGGLTPALREGQARDHLWVMRDDAGGPGLHPDPAGVAQRAALRRVPPASAPRGGGSVVGGLGWLAHPPAHGRPGVRVEHARPRRAGGPAGVCAGSEPLG</sequence>
<organism evidence="3 4">
    <name type="scientific">Tautonia plasticadhaerens</name>
    <dbReference type="NCBI Taxonomy" id="2527974"/>
    <lineage>
        <taxon>Bacteria</taxon>
        <taxon>Pseudomonadati</taxon>
        <taxon>Planctomycetota</taxon>
        <taxon>Planctomycetia</taxon>
        <taxon>Isosphaerales</taxon>
        <taxon>Isosphaeraceae</taxon>
        <taxon>Tautonia</taxon>
    </lineage>
</organism>
<dbReference type="InterPro" id="IPR025959">
    <property type="entry name" value="Winged_HTH_dom"/>
</dbReference>
<proteinExistence type="predicted"/>
<evidence type="ECO:0000313" key="4">
    <source>
        <dbReference type="Proteomes" id="UP000317835"/>
    </source>
</evidence>
<evidence type="ECO:0000259" key="2">
    <source>
        <dbReference type="Pfam" id="PF13592"/>
    </source>
</evidence>
<dbReference type="Proteomes" id="UP000317835">
    <property type="component" value="Chromosome"/>
</dbReference>
<dbReference type="InterPro" id="IPR009057">
    <property type="entry name" value="Homeodomain-like_sf"/>
</dbReference>
<dbReference type="EMBL" id="CP036426">
    <property type="protein sequence ID" value="QDV37314.1"/>
    <property type="molecule type" value="Genomic_DNA"/>
</dbReference>
<dbReference type="Pfam" id="PF13592">
    <property type="entry name" value="HTH_33"/>
    <property type="match status" value="1"/>
</dbReference>
<dbReference type="InterPro" id="IPR047655">
    <property type="entry name" value="Transpos_IS630-like"/>
</dbReference>
<feature type="region of interest" description="Disordered" evidence="1">
    <location>
        <begin position="33"/>
        <end position="57"/>
    </location>
</feature>
<reference evidence="3 4" key="1">
    <citation type="submission" date="2019-02" db="EMBL/GenBank/DDBJ databases">
        <title>Deep-cultivation of Planctomycetes and their phenomic and genomic characterization uncovers novel biology.</title>
        <authorList>
            <person name="Wiegand S."/>
            <person name="Jogler M."/>
            <person name="Boedeker C."/>
            <person name="Pinto D."/>
            <person name="Vollmers J."/>
            <person name="Rivas-Marin E."/>
            <person name="Kohn T."/>
            <person name="Peeters S.H."/>
            <person name="Heuer A."/>
            <person name="Rast P."/>
            <person name="Oberbeckmann S."/>
            <person name="Bunk B."/>
            <person name="Jeske O."/>
            <person name="Meyerdierks A."/>
            <person name="Storesund J.E."/>
            <person name="Kallscheuer N."/>
            <person name="Luecker S."/>
            <person name="Lage O.M."/>
            <person name="Pohl T."/>
            <person name="Merkel B.J."/>
            <person name="Hornburger P."/>
            <person name="Mueller R.-W."/>
            <person name="Bruemmer F."/>
            <person name="Labrenz M."/>
            <person name="Spormann A.M."/>
            <person name="Op den Camp H."/>
            <person name="Overmann J."/>
            <person name="Amann R."/>
            <person name="Jetten M.S.M."/>
            <person name="Mascher T."/>
            <person name="Medema M.H."/>
            <person name="Devos D.P."/>
            <person name="Kaster A.-K."/>
            <person name="Ovreas L."/>
            <person name="Rohde M."/>
            <person name="Galperin M.Y."/>
            <person name="Jogler C."/>
        </authorList>
    </citation>
    <scope>NUCLEOTIDE SEQUENCE [LARGE SCALE GENOMIC DNA]</scope>
    <source>
        <strain evidence="3 4">ElP</strain>
    </source>
</reference>
<name>A0A518H8Z4_9BACT</name>
<evidence type="ECO:0000313" key="3">
    <source>
        <dbReference type="EMBL" id="QDV37314.1"/>
    </source>
</evidence>
<dbReference type="SUPFAM" id="SSF46689">
    <property type="entry name" value="Homeodomain-like"/>
    <property type="match status" value="1"/>
</dbReference>
<protein>
    <recommendedName>
        <fullName evidence="2">Winged helix-turn helix domain-containing protein</fullName>
    </recommendedName>
</protein>
<accession>A0A518H8Z4</accession>
<dbReference type="KEGG" id="tpla:ElP_52490"/>
<feature type="domain" description="Winged helix-turn helix" evidence="2">
    <location>
        <begin position="75"/>
        <end position="132"/>
    </location>
</feature>
<keyword evidence="4" id="KW-1185">Reference proteome</keyword>